<comment type="function">
    <text evidence="15">Catalyzes the decarboxylation of 3-octaprenyl-4-hydroxy benzoate to 2-octaprenylphenol, an intermediate step in ubiquinone biosynthesis.</text>
</comment>
<keyword evidence="12 15" id="KW-0464">Manganese</keyword>
<evidence type="ECO:0000256" key="13">
    <source>
        <dbReference type="ARBA" id="ARBA00023239"/>
    </source>
</evidence>
<dbReference type="PANTHER" id="PTHR30108:SF17">
    <property type="entry name" value="FERULIC ACID DECARBOXYLASE 1"/>
    <property type="match status" value="1"/>
</dbReference>
<dbReference type="NCBIfam" id="NF008175">
    <property type="entry name" value="PRK10922.1"/>
    <property type="match status" value="1"/>
</dbReference>
<dbReference type="Gene3D" id="1.20.5.570">
    <property type="entry name" value="Single helix bin"/>
    <property type="match status" value="1"/>
</dbReference>
<evidence type="ECO:0000256" key="11">
    <source>
        <dbReference type="ARBA" id="ARBA00023136"/>
    </source>
</evidence>
<evidence type="ECO:0000313" key="19">
    <source>
        <dbReference type="EMBL" id="RRJ82966.1"/>
    </source>
</evidence>
<keyword evidence="20" id="KW-1185">Reference proteome</keyword>
<dbReference type="FunFam" id="3.40.1670.10:FF:000001">
    <property type="entry name" value="3-octaprenyl-4-hydroxybenzoate carboxy-lyase"/>
    <property type="match status" value="1"/>
</dbReference>
<evidence type="ECO:0000313" key="20">
    <source>
        <dbReference type="Proteomes" id="UP000280792"/>
    </source>
</evidence>
<feature type="domain" description="3-octaprenyl-4-hydroxybenzoate carboxy-lyase-like Rift-related" evidence="16">
    <location>
        <begin position="122"/>
        <end position="322"/>
    </location>
</feature>
<comment type="cofactor">
    <cofactor evidence="15">
        <name>prenylated FMN</name>
        <dbReference type="ChEBI" id="CHEBI:87746"/>
    </cofactor>
    <text evidence="15">Binds 1 prenylated FMN per subunit.</text>
</comment>
<evidence type="ECO:0000256" key="3">
    <source>
        <dbReference type="ARBA" id="ARBA00011643"/>
    </source>
</evidence>
<dbReference type="InterPro" id="IPR048304">
    <property type="entry name" value="UbiD_Rift_dom"/>
</dbReference>
<dbReference type="AlphaFoldDB" id="A0A3P3VMT8"/>
<proteinExistence type="inferred from homology"/>
<dbReference type="RefSeq" id="WP_125017206.1">
    <property type="nucleotide sequence ID" value="NZ_QWEZ01000002.1"/>
</dbReference>
<comment type="catalytic activity">
    <reaction evidence="15">
        <text>a 4-hydroxy-3-(all-trans-polyprenyl)benzoate + H(+) = a 2-(all-trans-polyprenyl)phenol + CO2</text>
        <dbReference type="Rhea" id="RHEA:41680"/>
        <dbReference type="Rhea" id="RHEA-COMP:9514"/>
        <dbReference type="Rhea" id="RHEA-COMP:9516"/>
        <dbReference type="ChEBI" id="CHEBI:1269"/>
        <dbReference type="ChEBI" id="CHEBI:15378"/>
        <dbReference type="ChEBI" id="CHEBI:16526"/>
        <dbReference type="ChEBI" id="CHEBI:78396"/>
        <dbReference type="EC" id="4.1.1.98"/>
    </reaction>
</comment>
<dbReference type="Pfam" id="PF20696">
    <property type="entry name" value="UbiD_C"/>
    <property type="match status" value="1"/>
</dbReference>
<feature type="domain" description="3-octaprenyl-4-hydroxybenzoate carboxy-lyase-like N-terminal" evidence="17">
    <location>
        <begin position="10"/>
        <end position="89"/>
    </location>
</feature>
<comment type="subunit">
    <text evidence="3 15">Homohexamer.</text>
</comment>
<evidence type="ECO:0000256" key="1">
    <source>
        <dbReference type="ARBA" id="ARBA00004749"/>
    </source>
</evidence>
<dbReference type="InterPro" id="IPR049383">
    <property type="entry name" value="UbiD-like_N"/>
</dbReference>
<dbReference type="Proteomes" id="UP000280792">
    <property type="component" value="Unassembled WGS sequence"/>
</dbReference>
<feature type="binding site" evidence="15">
    <location>
        <begin position="194"/>
        <end position="195"/>
    </location>
    <ligand>
        <name>prenylated FMN</name>
        <dbReference type="ChEBI" id="CHEBI:87746"/>
    </ligand>
</feature>
<accession>A0A3P3VMT8</accession>
<reference evidence="19 20" key="1">
    <citation type="submission" date="2018-08" db="EMBL/GenBank/DDBJ databases">
        <authorList>
            <person name="Khan S.A."/>
        </authorList>
    </citation>
    <scope>NUCLEOTIDE SEQUENCE [LARGE SCALE GENOMIC DNA]</scope>
    <source>
        <strain evidence="19 20">GTF-13</strain>
    </source>
</reference>
<evidence type="ECO:0000256" key="12">
    <source>
        <dbReference type="ARBA" id="ARBA00023211"/>
    </source>
</evidence>
<comment type="subcellular location">
    <subcellularLocation>
        <location evidence="15">Cell membrane</location>
        <topology evidence="15">Peripheral membrane protein</topology>
    </subcellularLocation>
</comment>
<evidence type="ECO:0000256" key="8">
    <source>
        <dbReference type="ARBA" id="ARBA00022688"/>
    </source>
</evidence>
<comment type="cofactor">
    <cofactor evidence="15">
        <name>Mn(2+)</name>
        <dbReference type="ChEBI" id="CHEBI:29035"/>
    </cofactor>
</comment>
<dbReference type="FunFam" id="1.20.5.570:FF:000001">
    <property type="entry name" value="3-octaprenyl-4-hydroxybenzoate carboxy-lyase"/>
    <property type="match status" value="1"/>
</dbReference>
<dbReference type="EMBL" id="QWEZ01000002">
    <property type="protein sequence ID" value="RRJ82966.1"/>
    <property type="molecule type" value="Genomic_DNA"/>
</dbReference>
<dbReference type="InterPro" id="IPR023677">
    <property type="entry name" value="UbiD_bacteria"/>
</dbReference>
<feature type="binding site" evidence="15">
    <location>
        <position position="172"/>
    </location>
    <ligand>
        <name>Mn(2+)</name>
        <dbReference type="ChEBI" id="CHEBI:29035"/>
    </ligand>
</feature>
<keyword evidence="6 15" id="KW-0285">Flavoprotein</keyword>
<evidence type="ECO:0000256" key="6">
    <source>
        <dbReference type="ARBA" id="ARBA00022630"/>
    </source>
</evidence>
<comment type="similarity">
    <text evidence="2 15">Belongs to the UbiD family.</text>
</comment>
<name>A0A3P3VMT8_9GAMM</name>
<dbReference type="InterPro" id="IPR049381">
    <property type="entry name" value="UbiD-like_C"/>
</dbReference>
<dbReference type="Gene3D" id="3.40.1670.10">
    <property type="entry name" value="UbiD C-terminal domain-like"/>
    <property type="match status" value="1"/>
</dbReference>
<evidence type="ECO:0000256" key="15">
    <source>
        <dbReference type="HAMAP-Rule" id="MF_01636"/>
    </source>
</evidence>
<evidence type="ECO:0000259" key="16">
    <source>
        <dbReference type="Pfam" id="PF01977"/>
    </source>
</evidence>
<dbReference type="Pfam" id="PF20695">
    <property type="entry name" value="UbiD_N"/>
    <property type="match status" value="1"/>
</dbReference>
<organism evidence="19 20">
    <name type="scientific">Aestuariirhabdus litorea</name>
    <dbReference type="NCBI Taxonomy" id="2528527"/>
    <lineage>
        <taxon>Bacteria</taxon>
        <taxon>Pseudomonadati</taxon>
        <taxon>Pseudomonadota</taxon>
        <taxon>Gammaproteobacteria</taxon>
        <taxon>Oceanospirillales</taxon>
        <taxon>Aestuariirhabdaceae</taxon>
        <taxon>Aestuariirhabdus</taxon>
    </lineage>
</organism>
<dbReference type="HAMAP" id="MF_01636">
    <property type="entry name" value="UbiD"/>
    <property type="match status" value="1"/>
</dbReference>
<reference evidence="19 20" key="2">
    <citation type="submission" date="2018-12" db="EMBL/GenBank/DDBJ databases">
        <title>Simiduia agarivorans gen. nov., sp. nov., a marine, agarolytic bacterium isolated from shallow coastal water from Keelung, Taiwan.</title>
        <authorList>
            <person name="Shieh W.Y."/>
        </authorList>
    </citation>
    <scope>NUCLEOTIDE SEQUENCE [LARGE SCALE GENOMIC DNA]</scope>
    <source>
        <strain evidence="19 20">GTF-13</strain>
    </source>
</reference>
<sequence length="489" mass="55348">MNYRDLRDFLRQLEERGQLKRIQLEVDPYLEMTEIADRTLRQKGPALLFENPKGFDTPVLANLFGTPERVALGMGAESVDALREIGKLLAYLKEPEPPKGVRDALEKMPLFKKVLSMSPKVVRKAACQEVVIEGDAVDLHRLPIQTCWPGDAAPLVTWPLVITRGPLKERQNLGIYRQQLIGRNKLIMRWLSHRGGALDFRDWQQQHPGEPFPVSVALGADPATILGAVTPVPDSLSEYAFAGLLRGSKTELVKCLGNNLQVPASAEFVLEGHIYPDEMADEGPFGDHTGYYNEVDRFPVFTVERITHRRDPIYHSTYTGRPPDEPAVLGVALNEVFVPILQKQFPEIVDFYLPPEGCSYRLAVVTLRKQYPGHAKRVMLGVWSFLRQFMYTKFIIVCDEDVNARDWNDVIWAMTTRMDPRRDSVFVDNTPIDYLDFASPVSGLGSKVGFDATNKWPGETEREWGEPIRMSDAIKDRVDAIWDELGIES</sequence>
<dbReference type="GO" id="GO:0005886">
    <property type="term" value="C:plasma membrane"/>
    <property type="evidence" value="ECO:0007669"/>
    <property type="project" value="UniProtKB-SubCell"/>
</dbReference>
<evidence type="ECO:0000259" key="18">
    <source>
        <dbReference type="Pfam" id="PF20696"/>
    </source>
</evidence>
<evidence type="ECO:0000256" key="9">
    <source>
        <dbReference type="ARBA" id="ARBA00022723"/>
    </source>
</evidence>
<dbReference type="GO" id="GO:0006744">
    <property type="term" value="P:ubiquinone biosynthetic process"/>
    <property type="evidence" value="ECO:0007669"/>
    <property type="project" value="UniProtKB-UniRule"/>
</dbReference>
<feature type="binding site" evidence="15">
    <location>
        <position position="238"/>
    </location>
    <ligand>
        <name>Mn(2+)</name>
        <dbReference type="ChEBI" id="CHEBI:29035"/>
    </ligand>
</feature>
<protein>
    <recommendedName>
        <fullName evidence="4 15">3-octaprenyl-4-hydroxybenzoate carboxy-lyase</fullName>
        <ecNumber evidence="15">4.1.1.98</ecNumber>
    </recommendedName>
    <alternativeName>
        <fullName evidence="14 15">Polyprenyl p-hydroxybenzoate decarboxylase</fullName>
    </alternativeName>
</protein>
<feature type="active site" description="Proton donor" evidence="15">
    <location>
        <position position="287"/>
    </location>
</feature>
<dbReference type="EC" id="4.1.1.98" evidence="15"/>
<feature type="binding site" evidence="15">
    <location>
        <begin position="189"/>
        <end position="191"/>
    </location>
    <ligand>
        <name>prenylated FMN</name>
        <dbReference type="ChEBI" id="CHEBI:87746"/>
    </ligand>
</feature>
<evidence type="ECO:0000256" key="2">
    <source>
        <dbReference type="ARBA" id="ARBA00010021"/>
    </source>
</evidence>
<dbReference type="GO" id="GO:0005829">
    <property type="term" value="C:cytosol"/>
    <property type="evidence" value="ECO:0007669"/>
    <property type="project" value="TreeGrafter"/>
</dbReference>
<dbReference type="UniPathway" id="UPA00232"/>
<keyword evidence="5 15" id="KW-1003">Cell membrane</keyword>
<dbReference type="GO" id="GO:0046872">
    <property type="term" value="F:metal ion binding"/>
    <property type="evidence" value="ECO:0007669"/>
    <property type="project" value="UniProtKB-KW"/>
</dbReference>
<keyword evidence="9 15" id="KW-0479">Metal-binding</keyword>
<evidence type="ECO:0000259" key="17">
    <source>
        <dbReference type="Pfam" id="PF20695"/>
    </source>
</evidence>
<dbReference type="InterPro" id="IPR002830">
    <property type="entry name" value="UbiD"/>
</dbReference>
<dbReference type="NCBIfam" id="TIGR00148">
    <property type="entry name" value="UbiD family decarboxylase"/>
    <property type="match status" value="1"/>
</dbReference>
<dbReference type="SUPFAM" id="SSF143968">
    <property type="entry name" value="UbiD C-terminal domain-like"/>
    <property type="match status" value="1"/>
</dbReference>
<dbReference type="Pfam" id="PF01977">
    <property type="entry name" value="UbiD"/>
    <property type="match status" value="1"/>
</dbReference>
<evidence type="ECO:0000256" key="4">
    <source>
        <dbReference type="ARBA" id="ARBA00018597"/>
    </source>
</evidence>
<evidence type="ECO:0000256" key="14">
    <source>
        <dbReference type="ARBA" id="ARBA00030393"/>
    </source>
</evidence>
<evidence type="ECO:0000256" key="5">
    <source>
        <dbReference type="ARBA" id="ARBA00022475"/>
    </source>
</evidence>
<keyword evidence="7 15" id="KW-0288">FMN</keyword>
<evidence type="ECO:0000256" key="7">
    <source>
        <dbReference type="ARBA" id="ARBA00022643"/>
    </source>
</evidence>
<keyword evidence="13 15" id="KW-0456">Lyase</keyword>
<keyword evidence="8 15" id="KW-0831">Ubiquinone biosynthesis</keyword>
<feature type="domain" description="3-octaprenyl-4-hydroxybenzoate carboxy-lyase-like C-terminal" evidence="18">
    <location>
        <begin position="328"/>
        <end position="452"/>
    </location>
</feature>
<comment type="caution">
    <text evidence="19">The sequence shown here is derived from an EMBL/GenBank/DDBJ whole genome shotgun (WGS) entry which is preliminary data.</text>
</comment>
<dbReference type="PANTHER" id="PTHR30108">
    <property type="entry name" value="3-OCTAPRENYL-4-HYDROXYBENZOATE CARBOXY-LYASE-RELATED"/>
    <property type="match status" value="1"/>
</dbReference>
<feature type="binding site" evidence="15">
    <location>
        <begin position="175"/>
        <end position="177"/>
    </location>
    <ligand>
        <name>prenylated FMN</name>
        <dbReference type="ChEBI" id="CHEBI:87746"/>
    </ligand>
</feature>
<keyword evidence="10 15" id="KW-0210">Decarboxylase</keyword>
<keyword evidence="11 15" id="KW-0472">Membrane</keyword>
<dbReference type="SUPFAM" id="SSF50475">
    <property type="entry name" value="FMN-binding split barrel"/>
    <property type="match status" value="1"/>
</dbReference>
<gene>
    <name evidence="15" type="primary">ubiD</name>
    <name evidence="19" type="ORF">D0544_14050</name>
</gene>
<comment type="pathway">
    <text evidence="1 15">Cofactor biosynthesis; ubiquinone biosynthesis.</text>
</comment>
<dbReference type="GO" id="GO:0008694">
    <property type="term" value="F:4-hydroxy-3-polyprenylbenzoate decarboxylase activity"/>
    <property type="evidence" value="ECO:0007669"/>
    <property type="project" value="UniProtKB-UniRule"/>
</dbReference>
<evidence type="ECO:0000256" key="10">
    <source>
        <dbReference type="ARBA" id="ARBA00022793"/>
    </source>
</evidence>